<gene>
    <name evidence="1" type="ORF">MTR_0093s0130</name>
</gene>
<evidence type="ECO:0000313" key="3">
    <source>
        <dbReference type="Proteomes" id="UP000002051"/>
    </source>
</evidence>
<dbReference type="EnsemblPlants" id="KEH16793">
    <property type="protein sequence ID" value="KEH16793"/>
    <property type="gene ID" value="MTR_0093s0130"/>
</dbReference>
<reference evidence="1 3" key="1">
    <citation type="journal article" date="2011" name="Nature">
        <title>The Medicago genome provides insight into the evolution of rhizobial symbioses.</title>
        <authorList>
            <person name="Young N.D."/>
            <person name="Debelle F."/>
            <person name="Oldroyd G.E."/>
            <person name="Geurts R."/>
            <person name="Cannon S.B."/>
            <person name="Udvardi M.K."/>
            <person name="Benedito V.A."/>
            <person name="Mayer K.F."/>
            <person name="Gouzy J."/>
            <person name="Schoof H."/>
            <person name="Van de Peer Y."/>
            <person name="Proost S."/>
            <person name="Cook D.R."/>
            <person name="Meyers B.C."/>
            <person name="Spannagl M."/>
            <person name="Cheung F."/>
            <person name="De Mita S."/>
            <person name="Krishnakumar V."/>
            <person name="Gundlach H."/>
            <person name="Zhou S."/>
            <person name="Mudge J."/>
            <person name="Bharti A.K."/>
            <person name="Murray J.D."/>
            <person name="Naoumkina M.A."/>
            <person name="Rosen B."/>
            <person name="Silverstein K.A."/>
            <person name="Tang H."/>
            <person name="Rombauts S."/>
            <person name="Zhao P.X."/>
            <person name="Zhou P."/>
            <person name="Barbe V."/>
            <person name="Bardou P."/>
            <person name="Bechner M."/>
            <person name="Bellec A."/>
            <person name="Berger A."/>
            <person name="Berges H."/>
            <person name="Bidwell S."/>
            <person name="Bisseling T."/>
            <person name="Choisne N."/>
            <person name="Couloux A."/>
            <person name="Denny R."/>
            <person name="Deshpande S."/>
            <person name="Dai X."/>
            <person name="Doyle J.J."/>
            <person name="Dudez A.M."/>
            <person name="Farmer A.D."/>
            <person name="Fouteau S."/>
            <person name="Franken C."/>
            <person name="Gibelin C."/>
            <person name="Gish J."/>
            <person name="Goldstein S."/>
            <person name="Gonzalez A.J."/>
            <person name="Green P.J."/>
            <person name="Hallab A."/>
            <person name="Hartog M."/>
            <person name="Hua A."/>
            <person name="Humphray S.J."/>
            <person name="Jeong D.H."/>
            <person name="Jing Y."/>
            <person name="Jocker A."/>
            <person name="Kenton S.M."/>
            <person name="Kim D.J."/>
            <person name="Klee K."/>
            <person name="Lai H."/>
            <person name="Lang C."/>
            <person name="Lin S."/>
            <person name="Macmil S.L."/>
            <person name="Magdelenat G."/>
            <person name="Matthews L."/>
            <person name="McCorrison J."/>
            <person name="Monaghan E.L."/>
            <person name="Mun J.H."/>
            <person name="Najar F.Z."/>
            <person name="Nicholson C."/>
            <person name="Noirot C."/>
            <person name="O'Bleness M."/>
            <person name="Paule C.R."/>
            <person name="Poulain J."/>
            <person name="Prion F."/>
            <person name="Qin B."/>
            <person name="Qu C."/>
            <person name="Retzel E.F."/>
            <person name="Riddle C."/>
            <person name="Sallet E."/>
            <person name="Samain S."/>
            <person name="Samson N."/>
            <person name="Sanders I."/>
            <person name="Saurat O."/>
            <person name="Scarpelli C."/>
            <person name="Schiex T."/>
            <person name="Segurens B."/>
            <person name="Severin A.J."/>
            <person name="Sherrier D.J."/>
            <person name="Shi R."/>
            <person name="Sims S."/>
            <person name="Singer S.R."/>
            <person name="Sinharoy S."/>
            <person name="Sterck L."/>
            <person name="Viollet A."/>
            <person name="Wang B.B."/>
            <person name="Wang K."/>
            <person name="Wang M."/>
            <person name="Wang X."/>
            <person name="Warfsmann J."/>
            <person name="Weissenbach J."/>
            <person name="White D.D."/>
            <person name="White J.D."/>
            <person name="Wiley G.B."/>
            <person name="Wincker P."/>
            <person name="Xing Y."/>
            <person name="Yang L."/>
            <person name="Yao Z."/>
            <person name="Ying F."/>
            <person name="Zhai J."/>
            <person name="Zhou L."/>
            <person name="Zuber A."/>
            <person name="Denarie J."/>
            <person name="Dixon R.A."/>
            <person name="May G.D."/>
            <person name="Schwartz D.C."/>
            <person name="Rogers J."/>
            <person name="Quetier F."/>
            <person name="Town C.D."/>
            <person name="Roe B.A."/>
        </authorList>
    </citation>
    <scope>NUCLEOTIDE SEQUENCE [LARGE SCALE GENOMIC DNA]</scope>
    <source>
        <strain evidence="1">A17</strain>
        <strain evidence="2 3">cv. Jemalong A17</strain>
    </source>
</reference>
<proteinExistence type="predicted"/>
<dbReference type="AlphaFoldDB" id="A0A072TIR6"/>
<reference evidence="2" key="3">
    <citation type="submission" date="2015-06" db="UniProtKB">
        <authorList>
            <consortium name="EnsemblPlants"/>
        </authorList>
    </citation>
    <scope>IDENTIFICATION</scope>
    <source>
        <strain evidence="2">cv. Jemalong A17</strain>
    </source>
</reference>
<sequence length="95" mass="10633">MVCLCHHNLADLRRIPTNTCGHFISATAVSDSDQHFLLAQIRISDLLSHFRSSHSTIAGGLSLRVQQLDVKCETKTKVIDSSFITPPTWLRDFIV</sequence>
<evidence type="ECO:0000313" key="1">
    <source>
        <dbReference type="EMBL" id="KEH16793.1"/>
    </source>
</evidence>
<name>A0A072TIR6_MEDTR</name>
<dbReference type="Proteomes" id="UP000002051">
    <property type="component" value="Unassembled WGS sequence"/>
</dbReference>
<evidence type="ECO:0000313" key="2">
    <source>
        <dbReference type="EnsemblPlants" id="KEH16793"/>
    </source>
</evidence>
<reference evidence="1 3" key="2">
    <citation type="journal article" date="2014" name="BMC Genomics">
        <title>An improved genome release (version Mt4.0) for the model legume Medicago truncatula.</title>
        <authorList>
            <person name="Tang H."/>
            <person name="Krishnakumar V."/>
            <person name="Bidwell S."/>
            <person name="Rosen B."/>
            <person name="Chan A."/>
            <person name="Zhou S."/>
            <person name="Gentzbittel L."/>
            <person name="Childs K.L."/>
            <person name="Yandell M."/>
            <person name="Gundlach H."/>
            <person name="Mayer K.F."/>
            <person name="Schwartz D.C."/>
            <person name="Town C.D."/>
        </authorList>
    </citation>
    <scope>GENOME REANNOTATION</scope>
    <source>
        <strain evidence="1">A17</strain>
        <strain evidence="2 3">cv. Jemalong A17</strain>
    </source>
</reference>
<accession>A0A072TIR6</accession>
<protein>
    <submittedName>
        <fullName evidence="1 2">Uncharacterized protein</fullName>
    </submittedName>
</protein>
<keyword evidence="3" id="KW-1185">Reference proteome</keyword>
<dbReference type="HOGENOM" id="CLU_2376081_0_0_1"/>
<organism evidence="1 3">
    <name type="scientific">Medicago truncatula</name>
    <name type="common">Barrel medic</name>
    <name type="synonym">Medicago tribuloides</name>
    <dbReference type="NCBI Taxonomy" id="3880"/>
    <lineage>
        <taxon>Eukaryota</taxon>
        <taxon>Viridiplantae</taxon>
        <taxon>Streptophyta</taxon>
        <taxon>Embryophyta</taxon>
        <taxon>Tracheophyta</taxon>
        <taxon>Spermatophyta</taxon>
        <taxon>Magnoliopsida</taxon>
        <taxon>eudicotyledons</taxon>
        <taxon>Gunneridae</taxon>
        <taxon>Pentapetalae</taxon>
        <taxon>rosids</taxon>
        <taxon>fabids</taxon>
        <taxon>Fabales</taxon>
        <taxon>Fabaceae</taxon>
        <taxon>Papilionoideae</taxon>
        <taxon>50 kb inversion clade</taxon>
        <taxon>NPAAA clade</taxon>
        <taxon>Hologalegina</taxon>
        <taxon>IRL clade</taxon>
        <taxon>Trifolieae</taxon>
        <taxon>Medicago</taxon>
    </lineage>
</organism>
<dbReference type="EMBL" id="KL402818">
    <property type="protein sequence ID" value="KEH16793.1"/>
    <property type="molecule type" value="Genomic_DNA"/>
</dbReference>